<dbReference type="Proteomes" id="UP001500751">
    <property type="component" value="Unassembled WGS sequence"/>
</dbReference>
<evidence type="ECO:0000313" key="2">
    <source>
        <dbReference type="Proteomes" id="UP001500751"/>
    </source>
</evidence>
<comment type="caution">
    <text evidence="1">The sequence shown here is derived from an EMBL/GenBank/DDBJ whole genome shotgun (WGS) entry which is preliminary data.</text>
</comment>
<gene>
    <name evidence="1" type="ORF">GCM10009839_46710</name>
</gene>
<proteinExistence type="predicted"/>
<organism evidence="1 2">
    <name type="scientific">Catenulispora yoronensis</name>
    <dbReference type="NCBI Taxonomy" id="450799"/>
    <lineage>
        <taxon>Bacteria</taxon>
        <taxon>Bacillati</taxon>
        <taxon>Actinomycetota</taxon>
        <taxon>Actinomycetes</taxon>
        <taxon>Catenulisporales</taxon>
        <taxon>Catenulisporaceae</taxon>
        <taxon>Catenulispora</taxon>
    </lineage>
</organism>
<reference evidence="1 2" key="1">
    <citation type="journal article" date="2019" name="Int. J. Syst. Evol. Microbiol.">
        <title>The Global Catalogue of Microorganisms (GCM) 10K type strain sequencing project: providing services to taxonomists for standard genome sequencing and annotation.</title>
        <authorList>
            <consortium name="The Broad Institute Genomics Platform"/>
            <consortium name="The Broad Institute Genome Sequencing Center for Infectious Disease"/>
            <person name="Wu L."/>
            <person name="Ma J."/>
        </authorList>
    </citation>
    <scope>NUCLEOTIDE SEQUENCE [LARGE SCALE GENOMIC DNA]</scope>
    <source>
        <strain evidence="1 2">JCM 16014</strain>
    </source>
</reference>
<accession>A0ABN2UL36</accession>
<name>A0ABN2UL36_9ACTN</name>
<evidence type="ECO:0000313" key="1">
    <source>
        <dbReference type="EMBL" id="GAA2039402.1"/>
    </source>
</evidence>
<protein>
    <submittedName>
        <fullName evidence="1">Uncharacterized protein</fullName>
    </submittedName>
</protein>
<keyword evidence="2" id="KW-1185">Reference proteome</keyword>
<sequence>MTDPSPPVRRRRGRPAENTVAEVVFAPAEPELTPAAARALLELLRRAEARPE</sequence>
<dbReference type="EMBL" id="BAAAQN010000028">
    <property type="protein sequence ID" value="GAA2039402.1"/>
    <property type="molecule type" value="Genomic_DNA"/>
</dbReference>
<dbReference type="RefSeq" id="WP_344667774.1">
    <property type="nucleotide sequence ID" value="NZ_BAAAQN010000028.1"/>
</dbReference>